<feature type="region of interest" description="Disordered" evidence="3">
    <location>
        <begin position="347"/>
        <end position="366"/>
    </location>
</feature>
<accession>A0A9W6RCP8</accession>
<dbReference type="GO" id="GO:0071949">
    <property type="term" value="F:FAD binding"/>
    <property type="evidence" value="ECO:0007669"/>
    <property type="project" value="InterPro"/>
</dbReference>
<evidence type="ECO:0000313" key="6">
    <source>
        <dbReference type="Proteomes" id="UP001165136"/>
    </source>
</evidence>
<protein>
    <recommendedName>
        <fullName evidence="4">FAD-binding domain-containing protein</fullName>
    </recommendedName>
</protein>
<name>A0A9W6RCP8_9PSEU</name>
<feature type="domain" description="FAD-binding" evidence="4">
    <location>
        <begin position="11"/>
        <end position="334"/>
    </location>
</feature>
<dbReference type="InterPro" id="IPR036188">
    <property type="entry name" value="FAD/NAD-bd_sf"/>
</dbReference>
<dbReference type="EMBL" id="BSTI01000038">
    <property type="protein sequence ID" value="GLY71515.1"/>
    <property type="molecule type" value="Genomic_DNA"/>
</dbReference>
<reference evidence="5" key="1">
    <citation type="submission" date="2023-03" db="EMBL/GenBank/DDBJ databases">
        <title>Amycolatopsis taiwanensis NBRC 103393.</title>
        <authorList>
            <person name="Ichikawa N."/>
            <person name="Sato H."/>
            <person name="Tonouchi N."/>
        </authorList>
    </citation>
    <scope>NUCLEOTIDE SEQUENCE</scope>
    <source>
        <strain evidence="5">NBRC 103393</strain>
    </source>
</reference>
<dbReference type="Pfam" id="PF01494">
    <property type="entry name" value="FAD_binding_3"/>
    <property type="match status" value="1"/>
</dbReference>
<gene>
    <name evidence="5" type="ORF">Atai01_81340</name>
</gene>
<dbReference type="RefSeq" id="WP_285491342.1">
    <property type="nucleotide sequence ID" value="NZ_BSTI01000038.1"/>
</dbReference>
<dbReference type="GO" id="GO:0016491">
    <property type="term" value="F:oxidoreductase activity"/>
    <property type="evidence" value="ECO:0007669"/>
    <property type="project" value="UniProtKB-KW"/>
</dbReference>
<keyword evidence="6" id="KW-1185">Reference proteome</keyword>
<dbReference type="Gene3D" id="3.30.70.2450">
    <property type="match status" value="1"/>
</dbReference>
<dbReference type="PRINTS" id="PR00420">
    <property type="entry name" value="RNGMNOXGNASE"/>
</dbReference>
<evidence type="ECO:0000256" key="2">
    <source>
        <dbReference type="ARBA" id="ARBA00023027"/>
    </source>
</evidence>
<dbReference type="PANTHER" id="PTHR43476">
    <property type="entry name" value="3-(3-HYDROXY-PHENYL)PROPIONATE/3-HYDROXYCINNAMIC ACID HYDROXYLASE"/>
    <property type="match status" value="1"/>
</dbReference>
<organism evidence="5 6">
    <name type="scientific">Amycolatopsis taiwanensis</name>
    <dbReference type="NCBI Taxonomy" id="342230"/>
    <lineage>
        <taxon>Bacteria</taxon>
        <taxon>Bacillati</taxon>
        <taxon>Actinomycetota</taxon>
        <taxon>Actinomycetes</taxon>
        <taxon>Pseudonocardiales</taxon>
        <taxon>Pseudonocardiaceae</taxon>
        <taxon>Amycolatopsis</taxon>
    </lineage>
</organism>
<evidence type="ECO:0000313" key="5">
    <source>
        <dbReference type="EMBL" id="GLY71515.1"/>
    </source>
</evidence>
<dbReference type="PANTHER" id="PTHR43476:SF4">
    <property type="entry name" value="BLR0106 PROTEIN"/>
    <property type="match status" value="1"/>
</dbReference>
<evidence type="ECO:0000256" key="1">
    <source>
        <dbReference type="ARBA" id="ARBA00023002"/>
    </source>
</evidence>
<keyword evidence="1" id="KW-0560">Oxidoreductase</keyword>
<dbReference type="InterPro" id="IPR050631">
    <property type="entry name" value="PheA/TfdB_FAD_monoxygenase"/>
</dbReference>
<dbReference type="SUPFAM" id="SSF51905">
    <property type="entry name" value="FAD/NAD(P)-binding domain"/>
    <property type="match status" value="1"/>
</dbReference>
<dbReference type="Gene3D" id="3.50.50.60">
    <property type="entry name" value="FAD/NAD(P)-binding domain"/>
    <property type="match status" value="1"/>
</dbReference>
<dbReference type="AlphaFoldDB" id="A0A9W6RCP8"/>
<evidence type="ECO:0000256" key="3">
    <source>
        <dbReference type="SAM" id="MobiDB-lite"/>
    </source>
</evidence>
<sequence>MTEGATAPLPSVVVVGAGPSGLVAASLLSGAGLRVRLLERLRARREGTRAPTLWPRAMNVMDLIRCGRRVRDVAHRVDNLTFVDDGNRTRVPLKDLACWTLPQYQLEEILENRARELGVTISRDTEVGSLTGSTPGNISLCVRRNGVDELVDADVVIAADGAHSAVRKSLDIDFAGHEYGSRFGLVDFVDEAGEYARDTVETYTGEPGTLVVVPLPGKVIRLVAPLGDRDAESLQVIRERLERYGFKGEFGDLSWRSVFYVSVKIAERFSNGGVALIGDAAHVQSPAGGRGMNNAIEDAMSVALHVISATTRPDPDYAHALSDYASERRRFVEAELGLIQRRTDRWVSSSSADDEASTEEARPPGLPAERRAALRAAGIPATGHGGGAVVGTEVCWRDIGIEPDALGRPSVLVVGGLELPAITGSTVAPHVYEVAKLHLIGRPEPAPNGIYVVRPDGTVPAFWPERWCRDRPTLAADIGTACRQASGHSG</sequence>
<keyword evidence="2" id="KW-0520">NAD</keyword>
<dbReference type="Proteomes" id="UP001165136">
    <property type="component" value="Unassembled WGS sequence"/>
</dbReference>
<dbReference type="InterPro" id="IPR002938">
    <property type="entry name" value="FAD-bd"/>
</dbReference>
<evidence type="ECO:0000259" key="4">
    <source>
        <dbReference type="Pfam" id="PF01494"/>
    </source>
</evidence>
<comment type="caution">
    <text evidence="5">The sequence shown here is derived from an EMBL/GenBank/DDBJ whole genome shotgun (WGS) entry which is preliminary data.</text>
</comment>
<proteinExistence type="predicted"/>